<dbReference type="CDD" id="cd17782">
    <property type="entry name" value="CBS_pair_MUG70_2"/>
    <property type="match status" value="1"/>
</dbReference>
<dbReference type="PROSITE" id="PS51745">
    <property type="entry name" value="PB1"/>
    <property type="match status" value="1"/>
</dbReference>
<dbReference type="Pfam" id="PF00564">
    <property type="entry name" value="PB1"/>
    <property type="match status" value="1"/>
</dbReference>
<keyword evidence="4" id="KW-0812">Transmembrane</keyword>
<proteinExistence type="predicted"/>
<protein>
    <submittedName>
        <fullName evidence="7">CBS-domain-containing protein</fullName>
    </submittedName>
</protein>
<feature type="region of interest" description="Disordered" evidence="3">
    <location>
        <begin position="1"/>
        <end position="73"/>
    </location>
</feature>
<comment type="caution">
    <text evidence="7">The sequence shown here is derived from an EMBL/GenBank/DDBJ whole genome shotgun (WGS) entry which is preliminary data.</text>
</comment>
<evidence type="ECO:0000259" key="6">
    <source>
        <dbReference type="PROSITE" id="PS51745"/>
    </source>
</evidence>
<evidence type="ECO:0000313" key="7">
    <source>
        <dbReference type="EMBL" id="ORY06480.1"/>
    </source>
</evidence>
<dbReference type="SUPFAM" id="SSF54277">
    <property type="entry name" value="CAD &amp; PB1 domains"/>
    <property type="match status" value="1"/>
</dbReference>
<keyword evidence="8" id="KW-1185">Reference proteome</keyword>
<dbReference type="InParanoid" id="A0A1Y1Z889"/>
<evidence type="ECO:0000256" key="2">
    <source>
        <dbReference type="PROSITE-ProRule" id="PRU00703"/>
    </source>
</evidence>
<feature type="domain" description="CBS" evidence="5">
    <location>
        <begin position="75"/>
        <end position="133"/>
    </location>
</feature>
<dbReference type="PROSITE" id="PS51371">
    <property type="entry name" value="CBS"/>
    <property type="match status" value="4"/>
</dbReference>
<evidence type="ECO:0000313" key="8">
    <source>
        <dbReference type="Proteomes" id="UP000193498"/>
    </source>
</evidence>
<dbReference type="Proteomes" id="UP000193498">
    <property type="component" value="Unassembled WGS sequence"/>
</dbReference>
<dbReference type="Gene3D" id="3.10.580.10">
    <property type="entry name" value="CBS-domain"/>
    <property type="match status" value="2"/>
</dbReference>
<feature type="transmembrane region" description="Helical" evidence="4">
    <location>
        <begin position="571"/>
        <end position="589"/>
    </location>
</feature>
<feature type="domain" description="CBS" evidence="5">
    <location>
        <begin position="245"/>
        <end position="301"/>
    </location>
</feature>
<feature type="compositionally biased region" description="Low complexity" evidence="3">
    <location>
        <begin position="21"/>
        <end position="32"/>
    </location>
</feature>
<organism evidence="7 8">
    <name type="scientific">Basidiobolus meristosporus CBS 931.73</name>
    <dbReference type="NCBI Taxonomy" id="1314790"/>
    <lineage>
        <taxon>Eukaryota</taxon>
        <taxon>Fungi</taxon>
        <taxon>Fungi incertae sedis</taxon>
        <taxon>Zoopagomycota</taxon>
        <taxon>Entomophthoromycotina</taxon>
        <taxon>Basidiobolomycetes</taxon>
        <taxon>Basidiobolales</taxon>
        <taxon>Basidiobolaceae</taxon>
        <taxon>Basidiobolus</taxon>
    </lineage>
</organism>
<keyword evidence="4" id="KW-1133">Transmembrane helix</keyword>
<dbReference type="Gene3D" id="3.90.1280.20">
    <property type="match status" value="1"/>
</dbReference>
<sequence length="593" mass="65097">MYRTNTRKAASVTSTSRDADTVSAVESTASSARQRQSKRDEIIRKKAEAELSRKKTTPKRQATRSKKTPGTVSALHHSAALTIRENISIIEASQLMAAKRTDSVLVVDSEEHLCGIFTSVDLTYRIVAQSQDARNIPVSAIMTKNPLCVTNDTSASDALNIMVYHNFRHLPICNDEGDVVALLDITKCLCEALDRMERAYGSSRKLYDALEGIEKEWSVQQAPMLRFMESLRDKMACPDLSILLDGTSPPEVSPRTSVHDAAKLMKEQKTNAVLVMENAQLVGIFTTKDVVLRVIAAGLDPTKCSVVRVMTPHPDCASVDLTILEALRKMNDGNYTNLPVINPSEQIIGLVDVRKLTHVTLKTLENIQSGDSESDVGPVWSKFFTAYDNDTESITSDARRSEIQVPGTPEIYPHESASVVEETASGVYSSSYLADGTFVFKYSTSDGKVHRIITESNNFEKLRDIMYSKHHSLDGEDQDICYVDDEGDVVVISSDADLQHAVNMARHHGLDRLKVSIGTEFVENSHEETRSEVRGSTPVPTPSEPTPTPTPTPSQPSKPKGSFGLPISDELLYGLAGGFAVATVLGFVMSRMK</sequence>
<feature type="compositionally biased region" description="Polar residues" evidence="3">
    <location>
        <begin position="7"/>
        <end position="16"/>
    </location>
</feature>
<dbReference type="SMART" id="SM00116">
    <property type="entry name" value="CBS"/>
    <property type="match status" value="4"/>
</dbReference>
<reference evidence="7 8" key="1">
    <citation type="submission" date="2016-07" db="EMBL/GenBank/DDBJ databases">
        <title>Pervasive Adenine N6-methylation of Active Genes in Fungi.</title>
        <authorList>
            <consortium name="DOE Joint Genome Institute"/>
            <person name="Mondo S.J."/>
            <person name="Dannebaum R.O."/>
            <person name="Kuo R.C."/>
            <person name="Labutti K."/>
            <person name="Haridas S."/>
            <person name="Kuo A."/>
            <person name="Salamov A."/>
            <person name="Ahrendt S.R."/>
            <person name="Lipzen A."/>
            <person name="Sullivan W."/>
            <person name="Andreopoulos W.B."/>
            <person name="Clum A."/>
            <person name="Lindquist E."/>
            <person name="Daum C."/>
            <person name="Ramamoorthy G.K."/>
            <person name="Gryganskyi A."/>
            <person name="Culley D."/>
            <person name="Magnuson J.K."/>
            <person name="James T.Y."/>
            <person name="O'Malley M.A."/>
            <person name="Stajich J.E."/>
            <person name="Spatafora J.W."/>
            <person name="Visel A."/>
            <person name="Grigoriev I.V."/>
        </authorList>
    </citation>
    <scope>NUCLEOTIDE SEQUENCE [LARGE SCALE GENOMIC DNA]</scope>
    <source>
        <strain evidence="7 8">CBS 931.73</strain>
    </source>
</reference>
<keyword evidence="1" id="KW-0677">Repeat</keyword>
<dbReference type="PANTHER" id="PTHR48108">
    <property type="entry name" value="CBS DOMAIN-CONTAINING PROTEIN CBSX2, CHLOROPLASTIC"/>
    <property type="match status" value="1"/>
</dbReference>
<evidence type="ECO:0000256" key="4">
    <source>
        <dbReference type="SAM" id="Phobius"/>
    </source>
</evidence>
<feature type="domain" description="PB1" evidence="6">
    <location>
        <begin position="435"/>
        <end position="512"/>
    </location>
</feature>
<evidence type="ECO:0000256" key="3">
    <source>
        <dbReference type="SAM" id="MobiDB-lite"/>
    </source>
</evidence>
<dbReference type="CDD" id="cd17781">
    <property type="entry name" value="CBS_pair_MUG70_1"/>
    <property type="match status" value="1"/>
</dbReference>
<feature type="compositionally biased region" description="Basic and acidic residues" evidence="3">
    <location>
        <begin position="37"/>
        <end position="53"/>
    </location>
</feature>
<feature type="region of interest" description="Disordered" evidence="3">
    <location>
        <begin position="523"/>
        <end position="563"/>
    </location>
</feature>
<feature type="compositionally biased region" description="Basic residues" evidence="3">
    <location>
        <begin position="54"/>
        <end position="67"/>
    </location>
</feature>
<feature type="compositionally biased region" description="Basic and acidic residues" evidence="3">
    <location>
        <begin position="523"/>
        <end position="533"/>
    </location>
</feature>
<feature type="domain" description="CBS" evidence="5">
    <location>
        <begin position="310"/>
        <end position="369"/>
    </location>
</feature>
<accession>A0A1Y1Z889</accession>
<dbReference type="STRING" id="1314790.A0A1Y1Z889"/>
<keyword evidence="4" id="KW-0472">Membrane</keyword>
<feature type="domain" description="CBS" evidence="5">
    <location>
        <begin position="142"/>
        <end position="198"/>
    </location>
</feature>
<dbReference type="Pfam" id="PF00571">
    <property type="entry name" value="CBS"/>
    <property type="match status" value="4"/>
</dbReference>
<feature type="compositionally biased region" description="Pro residues" evidence="3">
    <location>
        <begin position="539"/>
        <end position="556"/>
    </location>
</feature>
<dbReference type="InterPro" id="IPR000644">
    <property type="entry name" value="CBS_dom"/>
</dbReference>
<dbReference type="SMART" id="SM00666">
    <property type="entry name" value="PB1"/>
    <property type="match status" value="1"/>
</dbReference>
<dbReference type="InterPro" id="IPR000270">
    <property type="entry name" value="PB1_dom"/>
</dbReference>
<dbReference type="OrthoDB" id="418595at2759"/>
<gene>
    <name evidence="7" type="ORF">K493DRAFT_251947</name>
</gene>
<dbReference type="InterPro" id="IPR046342">
    <property type="entry name" value="CBS_dom_sf"/>
</dbReference>
<keyword evidence="2" id="KW-0129">CBS domain</keyword>
<evidence type="ECO:0000259" key="5">
    <source>
        <dbReference type="PROSITE" id="PS51371"/>
    </source>
</evidence>
<dbReference type="EMBL" id="MCFE01000016">
    <property type="protein sequence ID" value="ORY06480.1"/>
    <property type="molecule type" value="Genomic_DNA"/>
</dbReference>
<dbReference type="FunCoup" id="A0A1Y1Z889">
    <property type="interactions" value="18"/>
</dbReference>
<dbReference type="Gene3D" id="3.10.20.90">
    <property type="entry name" value="Phosphatidylinositol 3-kinase Catalytic Subunit, Chain A, domain 1"/>
    <property type="match status" value="1"/>
</dbReference>
<dbReference type="InterPro" id="IPR053793">
    <property type="entry name" value="PB1-like"/>
</dbReference>
<name>A0A1Y1Z889_9FUNG</name>
<dbReference type="SUPFAM" id="SSF54631">
    <property type="entry name" value="CBS-domain pair"/>
    <property type="match status" value="2"/>
</dbReference>
<dbReference type="InterPro" id="IPR051462">
    <property type="entry name" value="CBS_domain-containing"/>
</dbReference>
<dbReference type="PANTHER" id="PTHR48108:SF26">
    <property type="entry name" value="CBS DOMAIN-CONTAINING PROTEIN DDB_G0289609"/>
    <property type="match status" value="1"/>
</dbReference>
<evidence type="ECO:0000256" key="1">
    <source>
        <dbReference type="ARBA" id="ARBA00022737"/>
    </source>
</evidence>
<dbReference type="AlphaFoldDB" id="A0A1Y1Z889"/>